<comment type="caution">
    <text evidence="2">The sequence shown here is derived from an EMBL/GenBank/DDBJ whole genome shotgun (WGS) entry which is preliminary data.</text>
</comment>
<gene>
    <name evidence="2" type="ORF">D7223_30985</name>
</gene>
<proteinExistence type="predicted"/>
<keyword evidence="1" id="KW-0812">Transmembrane</keyword>
<sequence>METTWGFLKQQPRRRTEYGYLTLATFAGTGLAFVCLVDHFVPGVDFATGVYAGLVSLAGIGGCGWIVRSGDSQRRKDLTDAAKQICDRLDAVARLATAVDDVATVVVATHDRVASPTVSTSRGVASTPCRGAGHMYLGGRQADTVNLRSKVDAPTNPSLAALEKAREAGIEEGFDIGIKTKLADLGVPTLPKSRPRPRLTGDS</sequence>
<keyword evidence="1" id="KW-1133">Transmembrane helix</keyword>
<evidence type="ECO:0000313" key="3">
    <source>
        <dbReference type="Proteomes" id="UP000281726"/>
    </source>
</evidence>
<keyword evidence="3" id="KW-1185">Reference proteome</keyword>
<accession>A0A3A9YR32</accession>
<protein>
    <submittedName>
        <fullName evidence="2">Uncharacterized protein</fullName>
    </submittedName>
</protein>
<evidence type="ECO:0000256" key="1">
    <source>
        <dbReference type="SAM" id="Phobius"/>
    </source>
</evidence>
<dbReference type="Proteomes" id="UP000281726">
    <property type="component" value="Unassembled WGS sequence"/>
</dbReference>
<reference evidence="2 3" key="1">
    <citation type="journal article" date="2004" name="Syst. Appl. Microbiol.">
        <title>Cryptoendolithic actinomycetes from antarctic sandstone rock samples: Micromonospora endolithica sp. nov. and two isolates related to Micromonospora coerulea Jensen 1932.</title>
        <authorList>
            <person name="Hirsch P."/>
            <person name="Mevs U."/>
            <person name="Kroppenstedt R.M."/>
            <person name="Schumann P."/>
            <person name="Stackebrandt E."/>
        </authorList>
    </citation>
    <scope>NUCLEOTIDE SEQUENCE [LARGE SCALE GENOMIC DNA]</scope>
    <source>
        <strain evidence="2 3">JCM 12677</strain>
    </source>
</reference>
<name>A0A3A9YR32_9ACTN</name>
<feature type="transmembrane region" description="Helical" evidence="1">
    <location>
        <begin position="20"/>
        <end position="40"/>
    </location>
</feature>
<dbReference type="AlphaFoldDB" id="A0A3A9YR32"/>
<dbReference type="EMBL" id="RBAK01000021">
    <property type="protein sequence ID" value="RKN38433.1"/>
    <property type="molecule type" value="Genomic_DNA"/>
</dbReference>
<feature type="transmembrane region" description="Helical" evidence="1">
    <location>
        <begin position="46"/>
        <end position="67"/>
    </location>
</feature>
<evidence type="ECO:0000313" key="2">
    <source>
        <dbReference type="EMBL" id="RKN38433.1"/>
    </source>
</evidence>
<organism evidence="2 3">
    <name type="scientific">Micromonospora endolithica</name>
    <dbReference type="NCBI Taxonomy" id="230091"/>
    <lineage>
        <taxon>Bacteria</taxon>
        <taxon>Bacillati</taxon>
        <taxon>Actinomycetota</taxon>
        <taxon>Actinomycetes</taxon>
        <taxon>Micromonosporales</taxon>
        <taxon>Micromonosporaceae</taxon>
        <taxon>Micromonospora</taxon>
    </lineage>
</organism>
<keyword evidence="1" id="KW-0472">Membrane</keyword>